<accession>A0A1Q5P9S4</accession>
<dbReference type="Proteomes" id="UP000186551">
    <property type="component" value="Unassembled WGS sequence"/>
</dbReference>
<gene>
    <name evidence="2" type="ORF">A3841_03360</name>
</gene>
<evidence type="ECO:0000313" key="2">
    <source>
        <dbReference type="EMBL" id="OKL39000.1"/>
    </source>
</evidence>
<name>A0A1Q5P9S4_9BACT</name>
<dbReference type="RefSeq" id="WP_073853715.1">
    <property type="nucleotide sequence ID" value="NZ_LVWA01000010.1"/>
</dbReference>
<proteinExistence type="predicted"/>
<dbReference type="EMBL" id="LVWA01000010">
    <property type="protein sequence ID" value="OKL39000.1"/>
    <property type="molecule type" value="Genomic_DNA"/>
</dbReference>
<comment type="caution">
    <text evidence="2">The sequence shown here is derived from an EMBL/GenBank/DDBJ whole genome shotgun (WGS) entry which is preliminary data.</text>
</comment>
<evidence type="ECO:0000256" key="1">
    <source>
        <dbReference type="SAM" id="MobiDB-lite"/>
    </source>
</evidence>
<organism evidence="2 3">
    <name type="scientific">Pontibacter flavimaris</name>
    <dbReference type="NCBI Taxonomy" id="1797110"/>
    <lineage>
        <taxon>Bacteria</taxon>
        <taxon>Pseudomonadati</taxon>
        <taxon>Bacteroidota</taxon>
        <taxon>Cytophagia</taxon>
        <taxon>Cytophagales</taxon>
        <taxon>Hymenobacteraceae</taxon>
        <taxon>Pontibacter</taxon>
    </lineage>
</organism>
<keyword evidence="3" id="KW-1185">Reference proteome</keyword>
<dbReference type="AlphaFoldDB" id="A0A1Q5P9S4"/>
<evidence type="ECO:0000313" key="3">
    <source>
        <dbReference type="Proteomes" id="UP000186551"/>
    </source>
</evidence>
<reference evidence="2 3" key="1">
    <citation type="submission" date="2016-03" db="EMBL/GenBank/DDBJ databases">
        <title>Genome sequence of Pontibacter sp. nov., of the family cytophagaceae, isolated from marine sediment of the Yellow Sea, China.</title>
        <authorList>
            <person name="Zhang G."/>
            <person name="Zhang R."/>
        </authorList>
    </citation>
    <scope>NUCLEOTIDE SEQUENCE [LARGE SCALE GENOMIC DNA]</scope>
    <source>
        <strain evidence="2 3">S10-8</strain>
    </source>
</reference>
<dbReference type="OrthoDB" id="853289at2"/>
<feature type="compositionally biased region" description="Basic and acidic residues" evidence="1">
    <location>
        <begin position="50"/>
        <end position="110"/>
    </location>
</feature>
<protein>
    <submittedName>
        <fullName evidence="2">Uncharacterized protein</fullName>
    </submittedName>
</protein>
<sequence length="110" mass="12188">MALASMFNRKEIRMMNTPTIRTVFFAFTLTAVAAFGLSACDTGTQPGDTNVERSDHHEEGSMVGDDTKDQTEAERDTMEQYYERTEEGSAVHAGDGKSDGTDRDDVKEQQ</sequence>
<feature type="region of interest" description="Disordered" evidence="1">
    <location>
        <begin position="40"/>
        <end position="110"/>
    </location>
</feature>